<evidence type="ECO:0000256" key="6">
    <source>
        <dbReference type="ARBA" id="ARBA00022840"/>
    </source>
</evidence>
<feature type="domain" description="Lon N-terminal" evidence="17">
    <location>
        <begin position="82"/>
        <end position="318"/>
    </location>
</feature>
<dbReference type="GO" id="GO:0070407">
    <property type="term" value="P:oxidation-dependent protein catabolic process"/>
    <property type="evidence" value="ECO:0007669"/>
    <property type="project" value="UniProtKB-UniRule"/>
</dbReference>
<dbReference type="Gene3D" id="1.20.58.1480">
    <property type="match status" value="1"/>
</dbReference>
<evidence type="ECO:0000256" key="7">
    <source>
        <dbReference type="ARBA" id="ARBA00023125"/>
    </source>
</evidence>
<keyword evidence="3 10" id="KW-0547">Nucleotide-binding</keyword>
<dbReference type="PROSITE" id="PS01046">
    <property type="entry name" value="LON_SER"/>
    <property type="match status" value="1"/>
</dbReference>
<comment type="subcellular location">
    <subcellularLocation>
        <location evidence="1 10">Mitochondrion matrix</location>
    </subcellularLocation>
</comment>
<organism evidence="18">
    <name type="scientific">Ostreococcus tauri</name>
    <name type="common">Marine green alga</name>
    <dbReference type="NCBI Taxonomy" id="70448"/>
    <lineage>
        <taxon>Eukaryota</taxon>
        <taxon>Viridiplantae</taxon>
        <taxon>Chlorophyta</taxon>
        <taxon>Mamiellophyceae</taxon>
        <taxon>Mamiellales</taxon>
        <taxon>Bathycoccaceae</taxon>
        <taxon>Ostreococcus</taxon>
    </lineage>
</organism>
<evidence type="ECO:0000256" key="13">
    <source>
        <dbReference type="PIRSR" id="PIRSR001174-2"/>
    </source>
</evidence>
<dbReference type="GO" id="GO:0043565">
    <property type="term" value="F:sequence-specific DNA binding"/>
    <property type="evidence" value="ECO:0007669"/>
    <property type="project" value="UniProtKB-UniRule"/>
</dbReference>
<evidence type="ECO:0000256" key="9">
    <source>
        <dbReference type="ARBA" id="ARBA00050665"/>
    </source>
</evidence>
<reference evidence="18" key="1">
    <citation type="submission" date="2017-04" db="EMBL/GenBank/DDBJ databases">
        <title>Population genomics of picophytoplankton unveils novel chromosome hypervariability.</title>
        <authorList>
            <consortium name="DOE Joint Genome Institute"/>
            <person name="Blanc-Mathieu R."/>
            <person name="Krasovec M."/>
            <person name="Hebrard M."/>
            <person name="Yau S."/>
            <person name="Desgranges E."/>
            <person name="Martin J."/>
            <person name="Schackwitz W."/>
            <person name="Kuo A."/>
            <person name="Salin G."/>
            <person name="Donnadieu C."/>
            <person name="Desdevises Y."/>
            <person name="Sanchez-Ferandin S."/>
            <person name="Moreau H."/>
            <person name="Rivals E."/>
            <person name="Grigoriev I.V."/>
            <person name="Grimsley N."/>
            <person name="Eyre-Walker A."/>
            <person name="Piganeau G."/>
        </authorList>
    </citation>
    <scope>NUCLEOTIDE SEQUENCE [LARGE SCALE GENOMIC DNA]</scope>
    <source>
        <strain evidence="18">RCC 1115</strain>
    </source>
</reference>
<dbReference type="GO" id="GO:0003697">
    <property type="term" value="F:single-stranded DNA binding"/>
    <property type="evidence" value="ECO:0007669"/>
    <property type="project" value="TreeGrafter"/>
</dbReference>
<dbReference type="FunFam" id="1.20.5.5270:FF:000001">
    <property type="entry name" value="Lon protease homolog, mitochondrial"/>
    <property type="match status" value="1"/>
</dbReference>
<feature type="domain" description="Lon proteolytic" evidence="16">
    <location>
        <begin position="714"/>
        <end position="898"/>
    </location>
</feature>
<dbReference type="InterPro" id="IPR027417">
    <property type="entry name" value="P-loop_NTPase"/>
</dbReference>
<keyword evidence="7 10" id="KW-0238">DNA-binding</keyword>
<dbReference type="PIRSF" id="PIRSF001174">
    <property type="entry name" value="Lon_proteas"/>
    <property type="match status" value="1"/>
</dbReference>
<dbReference type="PANTHER" id="PTHR43718">
    <property type="entry name" value="LON PROTEASE"/>
    <property type="match status" value="1"/>
</dbReference>
<evidence type="ECO:0000256" key="11">
    <source>
        <dbReference type="PIRNR" id="PIRNR001174"/>
    </source>
</evidence>
<accession>A0A1Y5IDY2</accession>
<dbReference type="GO" id="GO:0005759">
    <property type="term" value="C:mitochondrial matrix"/>
    <property type="evidence" value="ECO:0007669"/>
    <property type="project" value="UniProtKB-SubCell"/>
</dbReference>
<feature type="active site" evidence="10 12">
    <location>
        <position position="804"/>
    </location>
</feature>
<feature type="binding site" evidence="10 13">
    <location>
        <begin position="473"/>
        <end position="480"/>
    </location>
    <ligand>
        <name>ATP</name>
        <dbReference type="ChEBI" id="CHEBI:30616"/>
    </ligand>
</feature>
<comment type="similarity">
    <text evidence="10 11 14 15">Belongs to the peptidase S16 family.</text>
</comment>
<dbReference type="HAMAP" id="MF_03120">
    <property type="entry name" value="lonm_euk"/>
    <property type="match status" value="1"/>
</dbReference>
<dbReference type="InterPro" id="IPR004815">
    <property type="entry name" value="Lon_bac/euk-typ"/>
</dbReference>
<gene>
    <name evidence="18" type="ORF">BE221DRAFT_159909</name>
</gene>
<dbReference type="GO" id="GO:0006515">
    <property type="term" value="P:protein quality control for misfolded or incompletely synthesized proteins"/>
    <property type="evidence" value="ECO:0007669"/>
    <property type="project" value="UniProtKB-UniRule"/>
</dbReference>
<dbReference type="AlphaFoldDB" id="A0A1Y5IDY2"/>
<dbReference type="InterPro" id="IPR015947">
    <property type="entry name" value="PUA-like_sf"/>
</dbReference>
<dbReference type="Gene3D" id="3.30.230.10">
    <property type="match status" value="1"/>
</dbReference>
<dbReference type="Pfam" id="PF05362">
    <property type="entry name" value="Lon_C"/>
    <property type="match status" value="1"/>
</dbReference>
<evidence type="ECO:0000256" key="12">
    <source>
        <dbReference type="PIRSR" id="PIRSR001174-1"/>
    </source>
</evidence>
<evidence type="ECO:0000256" key="3">
    <source>
        <dbReference type="ARBA" id="ARBA00022741"/>
    </source>
</evidence>
<protein>
    <recommendedName>
        <fullName evidence="10">Lon protease homolog, mitochondrial</fullName>
        <ecNumber evidence="10">3.4.21.53</ecNumber>
    </recommendedName>
</protein>
<dbReference type="GO" id="GO:0051131">
    <property type="term" value="P:chaperone-mediated protein complex assembly"/>
    <property type="evidence" value="ECO:0007669"/>
    <property type="project" value="UniProtKB-UniRule"/>
</dbReference>
<evidence type="ECO:0000256" key="8">
    <source>
        <dbReference type="ARBA" id="ARBA00023128"/>
    </source>
</evidence>
<keyword evidence="6 10" id="KW-0067">ATP-binding</keyword>
<evidence type="ECO:0000256" key="1">
    <source>
        <dbReference type="ARBA" id="ARBA00004305"/>
    </source>
</evidence>
<evidence type="ECO:0000256" key="15">
    <source>
        <dbReference type="RuleBase" id="RU000591"/>
    </source>
</evidence>
<dbReference type="EC" id="3.4.21.53" evidence="10"/>
<dbReference type="InterPro" id="IPR003593">
    <property type="entry name" value="AAA+_ATPase"/>
</dbReference>
<dbReference type="InterPro" id="IPR008268">
    <property type="entry name" value="Peptidase_S16_AS"/>
</dbReference>
<proteinExistence type="inferred from homology"/>
<dbReference type="GO" id="GO:0016887">
    <property type="term" value="F:ATP hydrolysis activity"/>
    <property type="evidence" value="ECO:0007669"/>
    <property type="project" value="UniProtKB-UniRule"/>
</dbReference>
<dbReference type="InterPro" id="IPR008269">
    <property type="entry name" value="Lon_proteolytic"/>
</dbReference>
<name>A0A1Y5IDY2_OSTTA</name>
<evidence type="ECO:0000256" key="14">
    <source>
        <dbReference type="PROSITE-ProRule" id="PRU01122"/>
    </source>
</evidence>
<evidence type="ECO:0000256" key="4">
    <source>
        <dbReference type="ARBA" id="ARBA00022801"/>
    </source>
</evidence>
<keyword evidence="4 10" id="KW-0378">Hydrolase</keyword>
<evidence type="ECO:0000259" key="16">
    <source>
        <dbReference type="PROSITE" id="PS51786"/>
    </source>
</evidence>
<dbReference type="InterPro" id="IPR054594">
    <property type="entry name" value="Lon_lid"/>
</dbReference>
<comment type="function">
    <text evidence="10">ATP-dependent serine protease that mediates the selective degradation of misfolded, unassembled or oxidatively damaged polypeptides as well as certain short-lived regulatory proteins in the mitochondrial matrix. May also have a chaperone function in the assembly of inner membrane protein complexes. Participates in the regulation of mitochondrial gene expression and in the maintenance of the integrity of the mitochondrial genome. Binds to mitochondrial DNA in a site-specific manner.</text>
</comment>
<evidence type="ECO:0000313" key="18">
    <source>
        <dbReference type="EMBL" id="OUS46414.1"/>
    </source>
</evidence>
<dbReference type="Pfam" id="PF00004">
    <property type="entry name" value="AAA"/>
    <property type="match status" value="1"/>
</dbReference>
<keyword evidence="2 10" id="KW-0645">Protease</keyword>
<dbReference type="EMBL" id="KZ155784">
    <property type="protein sequence ID" value="OUS46414.1"/>
    <property type="molecule type" value="Genomic_DNA"/>
</dbReference>
<dbReference type="Gene3D" id="1.10.8.60">
    <property type="match status" value="1"/>
</dbReference>
<dbReference type="InterPro" id="IPR020568">
    <property type="entry name" value="Ribosomal_Su5_D2-typ_SF"/>
</dbReference>
<dbReference type="SMART" id="SM00464">
    <property type="entry name" value="LON"/>
    <property type="match status" value="1"/>
</dbReference>
<evidence type="ECO:0000259" key="17">
    <source>
        <dbReference type="PROSITE" id="PS51787"/>
    </source>
</evidence>
<dbReference type="FunFam" id="3.40.50.300:FF:000021">
    <property type="entry name" value="Lon protease homolog"/>
    <property type="match status" value="1"/>
</dbReference>
<dbReference type="NCBIfam" id="TIGR00763">
    <property type="entry name" value="lon"/>
    <property type="match status" value="1"/>
</dbReference>
<dbReference type="GO" id="GO:0007005">
    <property type="term" value="P:mitochondrion organization"/>
    <property type="evidence" value="ECO:0007669"/>
    <property type="project" value="TreeGrafter"/>
</dbReference>
<evidence type="ECO:0000256" key="2">
    <source>
        <dbReference type="ARBA" id="ARBA00022670"/>
    </source>
</evidence>
<dbReference type="Gene3D" id="2.30.130.40">
    <property type="entry name" value="LON domain-like"/>
    <property type="match status" value="1"/>
</dbReference>
<comment type="subunit">
    <text evidence="10">Homohexamer or homoheptamer. Organized in a ring with a central cavity.</text>
</comment>
<dbReference type="Gene3D" id="3.40.50.300">
    <property type="entry name" value="P-loop containing nucleotide triphosphate hydrolases"/>
    <property type="match status" value="1"/>
</dbReference>
<dbReference type="SUPFAM" id="SSF52540">
    <property type="entry name" value="P-loop containing nucleoside triphosphate hydrolases"/>
    <property type="match status" value="1"/>
</dbReference>
<dbReference type="FunFam" id="1.20.58.1480:FF:000002">
    <property type="entry name" value="Lon protease homolog, mitochondrial"/>
    <property type="match status" value="1"/>
</dbReference>
<dbReference type="CDD" id="cd19500">
    <property type="entry name" value="RecA-like_Lon"/>
    <property type="match status" value="1"/>
</dbReference>
<dbReference type="GO" id="GO:0034599">
    <property type="term" value="P:cellular response to oxidative stress"/>
    <property type="evidence" value="ECO:0007669"/>
    <property type="project" value="UniProtKB-UniRule"/>
</dbReference>
<dbReference type="InterPro" id="IPR003111">
    <property type="entry name" value="Lon_prtase_N"/>
</dbReference>
<dbReference type="Gene3D" id="1.20.5.5270">
    <property type="match status" value="1"/>
</dbReference>
<dbReference type="InterPro" id="IPR046336">
    <property type="entry name" value="Lon_prtase_N_sf"/>
</dbReference>
<sequence>MLARALIRRRQAVTTLAAPSRARSTRSRALLDELGAGAVAAEGVGRARGSSKNAFVRATTANGKETGGIMVSAAHPSSHPQVLAVPLPRRPLMPGIIMPVKVTDEKLIAELEDMRNRGQAYVGAFLMRSEGSSSSSAAGKEEDAFDALTKRTVASVGLDGEEEEGADPSDHMHDIGTFAQVHNIVRLPADSPNGEESATLLLLGHRRLRKLGTMKRDPLVVQVEHLKDEKFDANDDIIKATTNEVVATIKDLLKTNPLHKETLQYFAQNFNDFQDPPKLADLGASMCSADDAQLQRVLELLSVKDRLDATLELLKKEVEIGKLQADIGKKVEDKISGDQRRYFLMEQLKSIKKELGMERDDKTALIEKFTKRFEPKRKSVPEETVKVIDEELQKLSGLEPSSSEFNVTRNYLEWLTSLPWGVCGDEKLDIAHAQEVLDADHYGLEDVKDRILEFIAVGQLLGTTQGKIITMVGPPGVGKTSIGQSIAKALGRKFYRFSVGGMSDVAEIKGHRRTYVGAMPGKLIQCLKSTGVCNPVVLIDEIDKLGRGYQGDPASALLELLDPEQNGTFLDHYLDVPVDLSKVLFVCTANVLDTIPGPLLDRMEVVRLSGYITDEKVQIARTYLEKAAKGKSGLSDFDATITDEAMSKLIGDYCREAGVRNLQKHLEKVYRKVALKVARAKSTDTTLDPIVIDVDDLVDYVGQPPFQTDRIYDETPPGVVTGLAWTAMGGSTLYIECTSVESGEGKGSLKTTGQLGDVMKESSAIAHTFTRGFLQSKDPGNDFLQKTSLHVHVPAGATPKDGPSAGVTITTSLLSLAMDKPVKPNLAMTGELTLTGRVLPVGGIKEKTIAARRSGVKTIIFPQGNKKDYDELSEDIREGLEACFVSTYDEVYRHALDWDR</sequence>
<dbReference type="PANTHER" id="PTHR43718:SF2">
    <property type="entry name" value="LON PROTEASE HOMOLOG, MITOCHONDRIAL"/>
    <property type="match status" value="1"/>
</dbReference>
<dbReference type="GO" id="GO:0004252">
    <property type="term" value="F:serine-type endopeptidase activity"/>
    <property type="evidence" value="ECO:0007669"/>
    <property type="project" value="UniProtKB-UniRule"/>
</dbReference>
<comment type="catalytic activity">
    <reaction evidence="9 10">
        <text>Hydrolysis of proteins in presence of ATP.</text>
        <dbReference type="EC" id="3.4.21.53"/>
    </reaction>
</comment>
<dbReference type="GO" id="GO:0004176">
    <property type="term" value="F:ATP-dependent peptidase activity"/>
    <property type="evidence" value="ECO:0007669"/>
    <property type="project" value="UniProtKB-UniRule"/>
</dbReference>
<keyword evidence="8 10" id="KW-0496">Mitochondrion</keyword>
<dbReference type="SUPFAM" id="SSF54211">
    <property type="entry name" value="Ribosomal protein S5 domain 2-like"/>
    <property type="match status" value="1"/>
</dbReference>
<evidence type="ECO:0000256" key="10">
    <source>
        <dbReference type="HAMAP-Rule" id="MF_03120"/>
    </source>
</evidence>
<dbReference type="PROSITE" id="PS51786">
    <property type="entry name" value="LON_PROTEOLYTIC"/>
    <property type="match status" value="1"/>
</dbReference>
<dbReference type="FunFam" id="3.30.230.10:FF:000015">
    <property type="entry name" value="Lon protease homolog, mitochondrial"/>
    <property type="match status" value="1"/>
</dbReference>
<keyword evidence="5 10" id="KW-0720">Serine protease</keyword>
<dbReference type="SMART" id="SM00382">
    <property type="entry name" value="AAA"/>
    <property type="match status" value="1"/>
</dbReference>
<feature type="active site" evidence="10 12">
    <location>
        <position position="847"/>
    </location>
</feature>
<dbReference type="Pfam" id="PF02190">
    <property type="entry name" value="LON_substr_bdg"/>
    <property type="match status" value="1"/>
</dbReference>
<dbReference type="InterPro" id="IPR003959">
    <property type="entry name" value="ATPase_AAA_core"/>
</dbReference>
<dbReference type="Pfam" id="PF22667">
    <property type="entry name" value="Lon_lid"/>
    <property type="match status" value="1"/>
</dbReference>
<dbReference type="GO" id="GO:0005524">
    <property type="term" value="F:ATP binding"/>
    <property type="evidence" value="ECO:0007669"/>
    <property type="project" value="UniProtKB-UniRule"/>
</dbReference>
<dbReference type="PRINTS" id="PR00830">
    <property type="entry name" value="ENDOLAPTASE"/>
</dbReference>
<dbReference type="Proteomes" id="UP000195557">
    <property type="component" value="Unassembled WGS sequence"/>
</dbReference>
<dbReference type="InterPro" id="IPR027065">
    <property type="entry name" value="Lon_Prtase"/>
</dbReference>
<dbReference type="SUPFAM" id="SSF88697">
    <property type="entry name" value="PUA domain-like"/>
    <property type="match status" value="1"/>
</dbReference>
<dbReference type="PROSITE" id="PS51787">
    <property type="entry name" value="LON_N"/>
    <property type="match status" value="1"/>
</dbReference>
<dbReference type="InterPro" id="IPR014721">
    <property type="entry name" value="Ribsml_uS5_D2-typ_fold_subgr"/>
</dbReference>
<evidence type="ECO:0000256" key="5">
    <source>
        <dbReference type="ARBA" id="ARBA00022825"/>
    </source>
</evidence>
<dbReference type="InterPro" id="IPR027503">
    <property type="entry name" value="Lonm_euk"/>
</dbReference>